<proteinExistence type="predicted"/>
<protein>
    <submittedName>
        <fullName evidence="1">Uncharacterized protein</fullName>
    </submittedName>
</protein>
<evidence type="ECO:0000313" key="1">
    <source>
        <dbReference type="EMBL" id="CAA9560149.1"/>
    </source>
</evidence>
<gene>
    <name evidence="1" type="ORF">AVDCRST_MAG86-549</name>
</gene>
<sequence length="215" mass="24778">MPRRHNPGAAHAYTRKGDVFGRGLSPVPPVYTISTRHDTGRRYLRRMRTNAVPSITVSDVIELLKETGQPKEELETLVLYGGRVDGRPRMDDRPFDGYDVALRFTRTAQHIGFRYWFVCPRCGARRERVYGVPLEGRDVWGCRECLGLSYPSQYGHKTLWHDNKTVGRKGVGIRGWTPCEPSRTTPEARTRAHVRISRRTEKWLGQVQRLLGKYE</sequence>
<name>A0A6J4UT24_9DEIN</name>
<reference evidence="1" key="1">
    <citation type="submission" date="2020-02" db="EMBL/GenBank/DDBJ databases">
        <authorList>
            <person name="Meier V. D."/>
        </authorList>
    </citation>
    <scope>NUCLEOTIDE SEQUENCE</scope>
    <source>
        <strain evidence="1">AVDCRST_MAG86</strain>
    </source>
</reference>
<accession>A0A6J4UT24</accession>
<dbReference type="EMBL" id="CADCWP010000036">
    <property type="protein sequence ID" value="CAA9560149.1"/>
    <property type="molecule type" value="Genomic_DNA"/>
</dbReference>
<organism evidence="1">
    <name type="scientific">uncultured Truepera sp</name>
    <dbReference type="NCBI Taxonomy" id="543023"/>
    <lineage>
        <taxon>Bacteria</taxon>
        <taxon>Thermotogati</taxon>
        <taxon>Deinococcota</taxon>
        <taxon>Deinococci</taxon>
        <taxon>Trueperales</taxon>
        <taxon>Trueperaceae</taxon>
        <taxon>Truepera</taxon>
        <taxon>environmental samples</taxon>
    </lineage>
</organism>
<dbReference type="AlphaFoldDB" id="A0A6J4UT24"/>